<dbReference type="Proteomes" id="UP000030680">
    <property type="component" value="Unassembled WGS sequence"/>
</dbReference>
<evidence type="ECO:0000313" key="2">
    <source>
        <dbReference type="EMBL" id="EME29512.1"/>
    </source>
</evidence>
<name>M2XHF5_GALSU</name>
<organism evidence="2 3">
    <name type="scientific">Galdieria sulphuraria</name>
    <name type="common">Red alga</name>
    <dbReference type="NCBI Taxonomy" id="130081"/>
    <lineage>
        <taxon>Eukaryota</taxon>
        <taxon>Rhodophyta</taxon>
        <taxon>Bangiophyceae</taxon>
        <taxon>Galdieriales</taxon>
        <taxon>Galdieriaceae</taxon>
        <taxon>Galdieria</taxon>
    </lineage>
</organism>
<dbReference type="GeneID" id="17088301"/>
<feature type="chain" id="PRO_5004029244" evidence="1">
    <location>
        <begin position="23"/>
        <end position="118"/>
    </location>
</feature>
<sequence length="118" mass="13065">MKLLTLVILCCFILIIASPCNSLPIYEDAFSSSQTYGDAEASGYAEVIPVSTNIPELQAASAAESTKGGRANQVDFAAYSQGYSIPFDQLQNVYPQLQFTPYQILPFFPQFNQYPDYQ</sequence>
<dbReference type="AlphaFoldDB" id="M2XHF5"/>
<evidence type="ECO:0000313" key="3">
    <source>
        <dbReference type="Proteomes" id="UP000030680"/>
    </source>
</evidence>
<dbReference type="OrthoDB" id="10410049at2759"/>
<dbReference type="Gramene" id="EME29512">
    <property type="protein sequence ID" value="EME29512"/>
    <property type="gene ID" value="Gasu_31500"/>
</dbReference>
<evidence type="ECO:0000256" key="1">
    <source>
        <dbReference type="SAM" id="SignalP"/>
    </source>
</evidence>
<feature type="signal peptide" evidence="1">
    <location>
        <begin position="1"/>
        <end position="22"/>
    </location>
</feature>
<dbReference type="KEGG" id="gsl:Gasu_31500"/>
<reference evidence="3" key="1">
    <citation type="journal article" date="2013" name="Science">
        <title>Gene transfer from bacteria and archaea facilitated evolution of an extremophilic eukaryote.</title>
        <authorList>
            <person name="Schonknecht G."/>
            <person name="Chen W.H."/>
            <person name="Ternes C.M."/>
            <person name="Barbier G.G."/>
            <person name="Shrestha R.P."/>
            <person name="Stanke M."/>
            <person name="Brautigam A."/>
            <person name="Baker B.J."/>
            <person name="Banfield J.F."/>
            <person name="Garavito R.M."/>
            <person name="Carr K."/>
            <person name="Wilkerson C."/>
            <person name="Rensing S.A."/>
            <person name="Gagneul D."/>
            <person name="Dickenson N.E."/>
            <person name="Oesterhelt C."/>
            <person name="Lercher M.J."/>
            <person name="Weber A.P."/>
        </authorList>
    </citation>
    <scope>NUCLEOTIDE SEQUENCE [LARGE SCALE GENOMIC DNA]</scope>
    <source>
        <strain evidence="3">074W</strain>
    </source>
</reference>
<dbReference type="RefSeq" id="XP_005706032.1">
    <property type="nucleotide sequence ID" value="XM_005705975.1"/>
</dbReference>
<dbReference type="EMBL" id="KB454508">
    <property type="protein sequence ID" value="EME29512.1"/>
    <property type="molecule type" value="Genomic_DNA"/>
</dbReference>
<keyword evidence="1" id="KW-0732">Signal</keyword>
<accession>M2XHF5</accession>
<proteinExistence type="predicted"/>
<protein>
    <submittedName>
        <fullName evidence="2">Uncharacterized protein</fullName>
    </submittedName>
</protein>
<gene>
    <name evidence="2" type="ORF">Gasu_31500</name>
</gene>
<keyword evidence="3" id="KW-1185">Reference proteome</keyword>